<protein>
    <submittedName>
        <fullName evidence="1">Uncharacterized protein</fullName>
    </submittedName>
</protein>
<gene>
    <name evidence="1" type="ORF">HAND00432_LOCUS26972</name>
</gene>
<sequence>MDRKDNLDLDIGMGPMEHCWADRDDAEGQAEVLALKEHLASGMREAFKVLKGKTFQVHQKMMHMTVEEDPYLNAYWGGSTFETISHQSVNMRVPAIQLEIPHTMRKELVSNEALFKKFATALLNSYKYCVSTFKSHTNKPSCCGCADFENVEGVESARSLILRKEGRPACKTLEETELMLRELHHIERTTSEKQI</sequence>
<evidence type="ECO:0000313" key="1">
    <source>
        <dbReference type="EMBL" id="CAD8975967.1"/>
    </source>
</evidence>
<name>A0A7S1HC96_HEMAN</name>
<reference evidence="1" key="1">
    <citation type="submission" date="2021-01" db="EMBL/GenBank/DDBJ databases">
        <authorList>
            <person name="Corre E."/>
            <person name="Pelletier E."/>
            <person name="Niang G."/>
            <person name="Scheremetjew M."/>
            <person name="Finn R."/>
            <person name="Kale V."/>
            <person name="Holt S."/>
            <person name="Cochrane G."/>
            <person name="Meng A."/>
            <person name="Brown T."/>
            <person name="Cohen L."/>
        </authorList>
    </citation>
    <scope>NUCLEOTIDE SEQUENCE</scope>
    <source>
        <strain evidence="1">CCMP644</strain>
    </source>
</reference>
<proteinExistence type="predicted"/>
<organism evidence="1">
    <name type="scientific">Hemiselmis andersenii</name>
    <name type="common">Cryptophyte alga</name>
    <dbReference type="NCBI Taxonomy" id="464988"/>
    <lineage>
        <taxon>Eukaryota</taxon>
        <taxon>Cryptophyceae</taxon>
        <taxon>Cryptomonadales</taxon>
        <taxon>Hemiselmidaceae</taxon>
        <taxon>Hemiselmis</taxon>
    </lineage>
</organism>
<dbReference type="AlphaFoldDB" id="A0A7S1HC96"/>
<accession>A0A7S1HC96</accession>
<dbReference type="EMBL" id="HBFX01044922">
    <property type="protein sequence ID" value="CAD8975967.1"/>
    <property type="molecule type" value="Transcribed_RNA"/>
</dbReference>